<organism evidence="2 3">
    <name type="scientific">Marmota marmota marmota</name>
    <name type="common">Alpine marmot</name>
    <dbReference type="NCBI Taxonomy" id="9994"/>
    <lineage>
        <taxon>Eukaryota</taxon>
        <taxon>Metazoa</taxon>
        <taxon>Chordata</taxon>
        <taxon>Craniata</taxon>
        <taxon>Vertebrata</taxon>
        <taxon>Euteleostomi</taxon>
        <taxon>Mammalia</taxon>
        <taxon>Eutheria</taxon>
        <taxon>Euarchontoglires</taxon>
        <taxon>Glires</taxon>
        <taxon>Rodentia</taxon>
        <taxon>Sciuromorpha</taxon>
        <taxon>Sciuridae</taxon>
        <taxon>Xerinae</taxon>
        <taxon>Marmotini</taxon>
        <taxon>Marmota</taxon>
    </lineage>
</organism>
<keyword evidence="1" id="KW-0732">Signal</keyword>
<sequence>MKSRIPLYLTFLCVELLSVLGEMKSKHDGDDLLVEECSGEPNIVDCAQKCSRTFKCAQKNHVCCWTYCGNICWEKENFENPE</sequence>
<protein>
    <submittedName>
        <fullName evidence="2">WAP four-disulfide core domain 11</fullName>
    </submittedName>
</protein>
<dbReference type="Proteomes" id="UP000694407">
    <property type="component" value="Unplaced"/>
</dbReference>
<feature type="signal peptide" evidence="1">
    <location>
        <begin position="1"/>
        <end position="21"/>
    </location>
</feature>
<dbReference type="GeneTree" id="ENSGT00940000163115"/>
<reference evidence="2" key="2">
    <citation type="submission" date="2025-09" db="UniProtKB">
        <authorList>
            <consortium name="Ensembl"/>
        </authorList>
    </citation>
    <scope>IDENTIFICATION</scope>
</reference>
<evidence type="ECO:0000313" key="2">
    <source>
        <dbReference type="Ensembl" id="ENSMMMP00000005925.1"/>
    </source>
</evidence>
<name>A0A8C5YXG8_MARMA</name>
<proteinExistence type="predicted"/>
<evidence type="ECO:0000313" key="3">
    <source>
        <dbReference type="Proteomes" id="UP000694407"/>
    </source>
</evidence>
<dbReference type="Ensembl" id="ENSMMMT00000006732.1">
    <property type="protein sequence ID" value="ENSMMMP00000005925.1"/>
    <property type="gene ID" value="ENSMMMG00000005328.1"/>
</dbReference>
<feature type="chain" id="PRO_5034685360" evidence="1">
    <location>
        <begin position="22"/>
        <end position="82"/>
    </location>
</feature>
<dbReference type="AlphaFoldDB" id="A0A8C5YXG8"/>
<keyword evidence="3" id="KW-1185">Reference proteome</keyword>
<accession>A0A8C5YXG8</accession>
<reference evidence="2" key="1">
    <citation type="submission" date="2025-08" db="UniProtKB">
        <authorList>
            <consortium name="Ensembl"/>
        </authorList>
    </citation>
    <scope>IDENTIFICATION</scope>
</reference>
<evidence type="ECO:0000256" key="1">
    <source>
        <dbReference type="SAM" id="SignalP"/>
    </source>
</evidence>